<name>A0AC34PYH5_9BILA</name>
<accession>A0AC34PYH5</accession>
<reference evidence="2" key="1">
    <citation type="submission" date="2022-11" db="UniProtKB">
        <authorList>
            <consortium name="WormBaseParasite"/>
        </authorList>
    </citation>
    <scope>IDENTIFICATION</scope>
</reference>
<evidence type="ECO:0000313" key="2">
    <source>
        <dbReference type="WBParaSite" id="JU765_v2.g11207.t1"/>
    </source>
</evidence>
<organism evidence="1 2">
    <name type="scientific">Panagrolaimus sp. JU765</name>
    <dbReference type="NCBI Taxonomy" id="591449"/>
    <lineage>
        <taxon>Eukaryota</taxon>
        <taxon>Metazoa</taxon>
        <taxon>Ecdysozoa</taxon>
        <taxon>Nematoda</taxon>
        <taxon>Chromadorea</taxon>
        <taxon>Rhabditida</taxon>
        <taxon>Tylenchina</taxon>
        <taxon>Panagrolaimomorpha</taxon>
        <taxon>Panagrolaimoidea</taxon>
        <taxon>Panagrolaimidae</taxon>
        <taxon>Panagrolaimus</taxon>
    </lineage>
</organism>
<dbReference type="Proteomes" id="UP000887576">
    <property type="component" value="Unplaced"/>
</dbReference>
<protein>
    <submittedName>
        <fullName evidence="2">Protein tyrosine phosphatase</fullName>
    </submittedName>
</protein>
<proteinExistence type="predicted"/>
<dbReference type="WBParaSite" id="JU765_v2.g11207.t1">
    <property type="protein sequence ID" value="JU765_v2.g11207.t1"/>
    <property type="gene ID" value="JU765_v2.g11207"/>
</dbReference>
<sequence>MAGEKTVVKKTISRARRTKTTKGPTEGRRKYTEDVKCSVDVGAKTRARAEEGTVKTGPATAAKFQKGGGAANEKTSKSLTELPKDSRAKACTIWMENVLDMGLRGIRTEFMKVAKNYVPQGSHDACDEHLALNRYDDVLCLDKTRVKLKNNPEGDDYIHASYVTVNDDLTRVKLKNNPEGDDYIHASYVTVNDDLVYICAQGPLSNTAHHFWLMIMQENCKVVLQLCQLIEDGKEKCNEYYPTPTDGNDWKTYGSVQVKIVDRTSNVAGMKKVTKTKMQVRMEDKKDSVHELTHIFYQGWPDHSVAESVATCREVRALVHRLYEKKPIVAHCSAGIGRTGTFVMIELVAYRLLVKHDTDLRMLDVMKELREQRMHAIQNDQQYVFVFRCVLEILLHEDALPKTPEITKFIEDYENLIARKKAERAKNKAKGGQTV</sequence>
<evidence type="ECO:0000313" key="1">
    <source>
        <dbReference type="Proteomes" id="UP000887576"/>
    </source>
</evidence>